<name>A0A4Z1GCM6_9HELO</name>
<dbReference type="EMBL" id="PQXK01000184">
    <property type="protein sequence ID" value="TGO34726.1"/>
    <property type="molecule type" value="Genomic_DNA"/>
</dbReference>
<protein>
    <submittedName>
        <fullName evidence="2">Uncharacterized protein</fullName>
    </submittedName>
</protein>
<reference evidence="2 3" key="1">
    <citation type="submission" date="2017-12" db="EMBL/GenBank/DDBJ databases">
        <title>Comparative genomics of Botrytis spp.</title>
        <authorList>
            <person name="Valero-Jimenez C.A."/>
            <person name="Tapia P."/>
            <person name="Veloso J."/>
            <person name="Silva-Moreno E."/>
            <person name="Staats M."/>
            <person name="Valdes J.H."/>
            <person name="Van Kan J.A.L."/>
        </authorList>
    </citation>
    <scope>NUCLEOTIDE SEQUENCE [LARGE SCALE GENOMIC DNA]</scope>
    <source>
        <strain evidence="2 3">Bh0001</strain>
    </source>
</reference>
<feature type="compositionally biased region" description="Basic and acidic residues" evidence="1">
    <location>
        <begin position="1"/>
        <end position="20"/>
    </location>
</feature>
<organism evidence="2 3">
    <name type="scientific">Botrytis hyacinthi</name>
    <dbReference type="NCBI Taxonomy" id="278943"/>
    <lineage>
        <taxon>Eukaryota</taxon>
        <taxon>Fungi</taxon>
        <taxon>Dikarya</taxon>
        <taxon>Ascomycota</taxon>
        <taxon>Pezizomycotina</taxon>
        <taxon>Leotiomycetes</taxon>
        <taxon>Helotiales</taxon>
        <taxon>Sclerotiniaceae</taxon>
        <taxon>Botrytis</taxon>
    </lineage>
</organism>
<dbReference type="AlphaFoldDB" id="A0A4Z1GCM6"/>
<evidence type="ECO:0000313" key="3">
    <source>
        <dbReference type="Proteomes" id="UP000297814"/>
    </source>
</evidence>
<accession>A0A4Z1GCM6</accession>
<gene>
    <name evidence="2" type="ORF">BHYA_0184g00070</name>
</gene>
<evidence type="ECO:0000313" key="2">
    <source>
        <dbReference type="EMBL" id="TGO34726.1"/>
    </source>
</evidence>
<evidence type="ECO:0000256" key="1">
    <source>
        <dbReference type="SAM" id="MobiDB-lite"/>
    </source>
</evidence>
<dbReference type="Proteomes" id="UP000297814">
    <property type="component" value="Unassembled WGS sequence"/>
</dbReference>
<keyword evidence="3" id="KW-1185">Reference proteome</keyword>
<sequence>MTNAKEFHEAHESNARDTMHARAQMRSEAIKANGGPKISVYGSTVAYTIAVVRLGVDVINSNS</sequence>
<proteinExistence type="predicted"/>
<feature type="region of interest" description="Disordered" evidence="1">
    <location>
        <begin position="1"/>
        <end position="28"/>
    </location>
</feature>
<comment type="caution">
    <text evidence="2">The sequence shown here is derived from an EMBL/GenBank/DDBJ whole genome shotgun (WGS) entry which is preliminary data.</text>
</comment>